<dbReference type="OrthoDB" id="5428259at2759"/>
<evidence type="ECO:0000256" key="8">
    <source>
        <dbReference type="ARBA" id="ARBA00030816"/>
    </source>
</evidence>
<keyword evidence="6" id="KW-0677">Repeat</keyword>
<evidence type="ECO:0000256" key="5">
    <source>
        <dbReference type="ARBA" id="ARBA00022723"/>
    </source>
</evidence>
<dbReference type="Proteomes" id="UP000541444">
    <property type="component" value="Unassembled WGS sequence"/>
</dbReference>
<evidence type="ECO:0000256" key="9">
    <source>
        <dbReference type="ARBA" id="ARBA00032766"/>
    </source>
</evidence>
<comment type="caution">
    <text evidence="11">The sequence shown here is derived from an EMBL/GenBank/DDBJ whole genome shotgun (WGS) entry which is preliminary data.</text>
</comment>
<keyword evidence="7" id="KW-0862">Zinc</keyword>
<dbReference type="GO" id="GO:0005968">
    <property type="term" value="C:Rab-protein geranylgeranyltransferase complex"/>
    <property type="evidence" value="ECO:0007669"/>
    <property type="project" value="TreeGrafter"/>
</dbReference>
<dbReference type="GO" id="GO:0004663">
    <property type="term" value="F:Rab geranylgeranyltransferase activity"/>
    <property type="evidence" value="ECO:0007669"/>
    <property type="project" value="TreeGrafter"/>
</dbReference>
<evidence type="ECO:0000256" key="6">
    <source>
        <dbReference type="ARBA" id="ARBA00022737"/>
    </source>
</evidence>
<dbReference type="GO" id="GO:0046872">
    <property type="term" value="F:metal ion binding"/>
    <property type="evidence" value="ECO:0007669"/>
    <property type="project" value="UniProtKB-KW"/>
</dbReference>
<protein>
    <recommendedName>
        <fullName evidence="8">Geranylgeranyl transferase type II subunit beta</fullName>
    </recommendedName>
    <alternativeName>
        <fullName evidence="9">Type II protein geranyl-geranyltransferase subunit beta</fullName>
    </alternativeName>
</protein>
<evidence type="ECO:0000256" key="1">
    <source>
        <dbReference type="ARBA" id="ARBA00001947"/>
    </source>
</evidence>
<dbReference type="PANTHER" id="PTHR11774:SF11">
    <property type="entry name" value="GERANYLGERANYL TRANSFERASE TYPE-2 SUBUNIT BETA"/>
    <property type="match status" value="1"/>
</dbReference>
<evidence type="ECO:0000256" key="7">
    <source>
        <dbReference type="ARBA" id="ARBA00022833"/>
    </source>
</evidence>
<dbReference type="SUPFAM" id="SSF48239">
    <property type="entry name" value="Terpenoid cyclases/Protein prenyltransferases"/>
    <property type="match status" value="1"/>
</dbReference>
<keyword evidence="5" id="KW-0479">Metal-binding</keyword>
<keyword evidence="4" id="KW-0808">Transferase</keyword>
<evidence type="ECO:0000256" key="2">
    <source>
        <dbReference type="ARBA" id="ARBA00010497"/>
    </source>
</evidence>
<evidence type="ECO:0000256" key="4">
    <source>
        <dbReference type="ARBA" id="ARBA00022679"/>
    </source>
</evidence>
<keyword evidence="3" id="KW-0637">Prenyltransferase</keyword>
<name>A0A7J7LDW9_9MAGN</name>
<proteinExistence type="inferred from homology"/>
<feature type="domain" description="Prenyltransferase alpha-alpha toroid" evidence="10">
    <location>
        <begin position="76"/>
        <end position="120"/>
    </location>
</feature>
<dbReference type="Gene3D" id="1.50.10.20">
    <property type="match status" value="1"/>
</dbReference>
<comment type="cofactor">
    <cofactor evidence="1">
        <name>Zn(2+)</name>
        <dbReference type="ChEBI" id="CHEBI:29105"/>
    </cofactor>
</comment>
<keyword evidence="12" id="KW-1185">Reference proteome</keyword>
<gene>
    <name evidence="11" type="ORF">GIB67_035167</name>
</gene>
<accession>A0A7J7LDW9</accession>
<evidence type="ECO:0000259" key="10">
    <source>
        <dbReference type="Pfam" id="PF00432"/>
    </source>
</evidence>
<evidence type="ECO:0000313" key="12">
    <source>
        <dbReference type="Proteomes" id="UP000541444"/>
    </source>
</evidence>
<comment type="similarity">
    <text evidence="2">Belongs to the protein prenyltransferase subunit beta family.</text>
</comment>
<dbReference type="InterPro" id="IPR008930">
    <property type="entry name" value="Terpenoid_cyclase/PrenylTrfase"/>
</dbReference>
<dbReference type="EMBL" id="JACGCM010002352">
    <property type="protein sequence ID" value="KAF6140740.1"/>
    <property type="molecule type" value="Genomic_DNA"/>
</dbReference>
<evidence type="ECO:0000256" key="3">
    <source>
        <dbReference type="ARBA" id="ARBA00022602"/>
    </source>
</evidence>
<dbReference type="PANTHER" id="PTHR11774">
    <property type="entry name" value="GERANYLGERANYL TRANSFERASE TYPE BETA SUBUNIT"/>
    <property type="match status" value="1"/>
</dbReference>
<dbReference type="InterPro" id="IPR001330">
    <property type="entry name" value="Prenyltrans"/>
</dbReference>
<dbReference type="Pfam" id="PF00432">
    <property type="entry name" value="Prenyltrans"/>
    <property type="match status" value="1"/>
</dbReference>
<sequence length="125" mass="14538">MLQYPRTVDEELCIVMRRTLQVVVELYNPYDRLSVYQDGILGVKIDDDQTLDPPKKRIEVPDVIVSEFDEKKLWLQRDKENGGISDRPDDAFDIYHTYFGVAGLSLLEYPELEAIDPAYALPWML</sequence>
<organism evidence="11 12">
    <name type="scientific">Kingdonia uniflora</name>
    <dbReference type="NCBI Taxonomy" id="39325"/>
    <lineage>
        <taxon>Eukaryota</taxon>
        <taxon>Viridiplantae</taxon>
        <taxon>Streptophyta</taxon>
        <taxon>Embryophyta</taxon>
        <taxon>Tracheophyta</taxon>
        <taxon>Spermatophyta</taxon>
        <taxon>Magnoliopsida</taxon>
        <taxon>Ranunculales</taxon>
        <taxon>Circaeasteraceae</taxon>
        <taxon>Kingdonia</taxon>
    </lineage>
</organism>
<reference evidence="11 12" key="1">
    <citation type="journal article" date="2020" name="IScience">
        <title>Genome Sequencing of the Endangered Kingdonia uniflora (Circaeasteraceae, Ranunculales) Reveals Potential Mechanisms of Evolutionary Specialization.</title>
        <authorList>
            <person name="Sun Y."/>
            <person name="Deng T."/>
            <person name="Zhang A."/>
            <person name="Moore M.J."/>
            <person name="Landis J.B."/>
            <person name="Lin N."/>
            <person name="Zhang H."/>
            <person name="Zhang X."/>
            <person name="Huang J."/>
            <person name="Zhang X."/>
            <person name="Sun H."/>
            <person name="Wang H."/>
        </authorList>
    </citation>
    <scope>NUCLEOTIDE SEQUENCE [LARGE SCALE GENOMIC DNA]</scope>
    <source>
        <strain evidence="11">TB1705</strain>
        <tissue evidence="11">Leaf</tissue>
    </source>
</reference>
<dbReference type="InterPro" id="IPR045089">
    <property type="entry name" value="PGGT1B-like"/>
</dbReference>
<evidence type="ECO:0000313" key="11">
    <source>
        <dbReference type="EMBL" id="KAF6140740.1"/>
    </source>
</evidence>
<dbReference type="AlphaFoldDB" id="A0A7J7LDW9"/>